<comment type="caution">
    <text evidence="1">The sequence shown here is derived from an EMBL/GenBank/DDBJ whole genome shotgun (WGS) entry which is preliminary data.</text>
</comment>
<accession>A0A7W9D227</accession>
<proteinExistence type="predicted"/>
<keyword evidence="2" id="KW-1185">Reference proteome</keyword>
<protein>
    <submittedName>
        <fullName evidence="1">Uncharacterized protein</fullName>
    </submittedName>
</protein>
<reference evidence="1 2" key="1">
    <citation type="submission" date="2020-08" db="EMBL/GenBank/DDBJ databases">
        <title>Genomic Encyclopedia of Type Strains, Phase IV (KMG-V): Genome sequencing to study the core and pangenomes of soil and plant-associated prokaryotes.</title>
        <authorList>
            <person name="Whitman W."/>
        </authorList>
    </citation>
    <scope>NUCLEOTIDE SEQUENCE [LARGE SCALE GENOMIC DNA]</scope>
    <source>
        <strain evidence="1 2">SEMIA 4064</strain>
    </source>
</reference>
<dbReference type="EMBL" id="JACHBI010000006">
    <property type="protein sequence ID" value="MBB5574969.1"/>
    <property type="molecule type" value="Genomic_DNA"/>
</dbReference>
<dbReference type="AlphaFoldDB" id="A0A7W9D227"/>
<dbReference type="RefSeq" id="WP_183938605.1">
    <property type="nucleotide sequence ID" value="NZ_JACHBI010000006.1"/>
</dbReference>
<dbReference type="Proteomes" id="UP000549882">
    <property type="component" value="Unassembled WGS sequence"/>
</dbReference>
<evidence type="ECO:0000313" key="2">
    <source>
        <dbReference type="Proteomes" id="UP000549882"/>
    </source>
</evidence>
<name>A0A7W9D227_9HYPH</name>
<evidence type="ECO:0000313" key="1">
    <source>
        <dbReference type="EMBL" id="MBB5574969.1"/>
    </source>
</evidence>
<organism evidence="1 2">
    <name type="scientific">Rhizobium paranaense</name>
    <dbReference type="NCBI Taxonomy" id="1650438"/>
    <lineage>
        <taxon>Bacteria</taxon>
        <taxon>Pseudomonadati</taxon>
        <taxon>Pseudomonadota</taxon>
        <taxon>Alphaproteobacteria</taxon>
        <taxon>Hyphomicrobiales</taxon>
        <taxon>Rhizobiaceae</taxon>
        <taxon>Rhizobium/Agrobacterium group</taxon>
        <taxon>Rhizobium</taxon>
    </lineage>
</organism>
<gene>
    <name evidence="1" type="ORF">GGD50_003598</name>
</gene>
<sequence>MFAEFVLSTTATSKTIARGVEAKQLRGLGGRLYTTNMRDDPEQLVKRKLWDIVAVSVPNSVIVDRTAFERKPAADSSVFLVGPTNREIELPGVSLKVRKGQPLPEDDQPMRSGLYISSQARMLVENMVQSRARNGVARTVSRQEVEGFLLQRLRNDRETGLDGLGVLRDRIKAVGKALNLESNATELDGMIGTLLGTKDVELTSPLAISHKLGTPYDSKRVNLFNTLHDVLRGRAPAAPRLTREQDQGLLHGKRCAAGTLNSHPYQHANAARVFCKDHA</sequence>